<dbReference type="PANTHER" id="PTHR13382">
    <property type="entry name" value="MITOCHONDRIAL ATP SYNTHASE COUPLING FACTOR B"/>
    <property type="match status" value="1"/>
</dbReference>
<dbReference type="Proteomes" id="UP001208570">
    <property type="component" value="Unassembled WGS sequence"/>
</dbReference>
<dbReference type="Gene3D" id="3.80.10.10">
    <property type="entry name" value="Ribonuclease Inhibitor"/>
    <property type="match status" value="1"/>
</dbReference>
<comment type="caution">
    <text evidence="3">The sequence shown here is derived from an EMBL/GenBank/DDBJ whole genome shotgun (WGS) entry which is preliminary data.</text>
</comment>
<dbReference type="GO" id="GO:0005737">
    <property type="term" value="C:cytoplasm"/>
    <property type="evidence" value="ECO:0007669"/>
    <property type="project" value="TreeGrafter"/>
</dbReference>
<dbReference type="Pfam" id="PF25372">
    <property type="entry name" value="DUF7885"/>
    <property type="match status" value="1"/>
</dbReference>
<sequence>MEMDVLSLGGLQSLFQCAVLKVVDSLPDHLASIYNLPVNVKDRILHLMMKRGLITDENIAQGCRHLQVVYLRRCSNITDSAVVEFSEKCPFLRDLDIGGCHLITDNALRALGENTNVLRSLNISHSQVTDEGILSLVTGKSGQTSLMELHINHCTQLTDEAVEAVAQFCSNIDIFIFSGCPKMTGKWLVVISCNECPAIG</sequence>
<dbReference type="InterPro" id="IPR050648">
    <property type="entry name" value="F-box_LRR-repeat"/>
</dbReference>
<dbReference type="SUPFAM" id="SSF52047">
    <property type="entry name" value="RNI-like"/>
    <property type="match status" value="1"/>
</dbReference>
<evidence type="ECO:0000256" key="1">
    <source>
        <dbReference type="ARBA" id="ARBA00022786"/>
    </source>
</evidence>
<keyword evidence="1" id="KW-0833">Ubl conjugation pathway</keyword>
<dbReference type="InterPro" id="IPR006553">
    <property type="entry name" value="Leu-rich_rpt_Cys-con_subtyp"/>
</dbReference>
<name>A0AAD9IX31_9ANNE</name>
<proteinExistence type="predicted"/>
<evidence type="ECO:0000313" key="3">
    <source>
        <dbReference type="EMBL" id="KAK2141665.1"/>
    </source>
</evidence>
<accession>A0AAD9IX31</accession>
<dbReference type="EMBL" id="JAODUP010001059">
    <property type="protein sequence ID" value="KAK2141665.1"/>
    <property type="molecule type" value="Genomic_DNA"/>
</dbReference>
<dbReference type="AlphaFoldDB" id="A0AAD9IX31"/>
<protein>
    <recommendedName>
        <fullName evidence="2">F-box/LRR-repeat protein 15-like leucin rich repeat domain-containing protein</fullName>
    </recommendedName>
</protein>
<evidence type="ECO:0000259" key="2">
    <source>
        <dbReference type="Pfam" id="PF25372"/>
    </source>
</evidence>
<organism evidence="3 4">
    <name type="scientific">Paralvinella palmiformis</name>
    <dbReference type="NCBI Taxonomy" id="53620"/>
    <lineage>
        <taxon>Eukaryota</taxon>
        <taxon>Metazoa</taxon>
        <taxon>Spiralia</taxon>
        <taxon>Lophotrochozoa</taxon>
        <taxon>Annelida</taxon>
        <taxon>Polychaeta</taxon>
        <taxon>Sedentaria</taxon>
        <taxon>Canalipalpata</taxon>
        <taxon>Terebellida</taxon>
        <taxon>Terebelliformia</taxon>
        <taxon>Alvinellidae</taxon>
        <taxon>Paralvinella</taxon>
    </lineage>
</organism>
<feature type="domain" description="F-box/LRR-repeat protein 15-like leucin rich repeat" evidence="2">
    <location>
        <begin position="52"/>
        <end position="188"/>
    </location>
</feature>
<reference evidence="3" key="1">
    <citation type="journal article" date="2023" name="Mol. Biol. Evol.">
        <title>Third-Generation Sequencing Reveals the Adaptive Role of the Epigenome in Three Deep-Sea Polychaetes.</title>
        <authorList>
            <person name="Perez M."/>
            <person name="Aroh O."/>
            <person name="Sun Y."/>
            <person name="Lan Y."/>
            <person name="Juniper S.K."/>
            <person name="Young C.R."/>
            <person name="Angers B."/>
            <person name="Qian P.Y."/>
        </authorList>
    </citation>
    <scope>NUCLEOTIDE SEQUENCE</scope>
    <source>
        <strain evidence="3">P08H-3</strain>
    </source>
</reference>
<dbReference type="InterPro" id="IPR057207">
    <property type="entry name" value="FBXL15_LRR"/>
</dbReference>
<evidence type="ECO:0000313" key="4">
    <source>
        <dbReference type="Proteomes" id="UP001208570"/>
    </source>
</evidence>
<dbReference type="PANTHER" id="PTHR13382:SF70">
    <property type="entry name" value="ANTAGONIST OF MITOTIC EXIT NETWORK 1 HOMOLOG"/>
    <property type="match status" value="1"/>
</dbReference>
<dbReference type="SMART" id="SM00367">
    <property type="entry name" value="LRR_CC"/>
    <property type="match status" value="4"/>
</dbReference>
<dbReference type="InterPro" id="IPR032675">
    <property type="entry name" value="LRR_dom_sf"/>
</dbReference>
<gene>
    <name evidence="3" type="ORF">LSH36_1059g01021</name>
</gene>
<keyword evidence="4" id="KW-1185">Reference proteome</keyword>